<dbReference type="GO" id="GO:0008380">
    <property type="term" value="P:RNA splicing"/>
    <property type="evidence" value="ECO:0007669"/>
    <property type="project" value="UniProtKB-KW"/>
</dbReference>
<evidence type="ECO:0000313" key="21">
    <source>
        <dbReference type="EMBL" id="KAK1796225.1"/>
    </source>
</evidence>
<feature type="region of interest" description="Disordered" evidence="17">
    <location>
        <begin position="712"/>
        <end position="795"/>
    </location>
</feature>
<evidence type="ECO:0000256" key="11">
    <source>
        <dbReference type="ARBA" id="ARBA00023187"/>
    </source>
</evidence>
<dbReference type="Gene3D" id="1.25.40.10">
    <property type="entry name" value="Tetratricopeptide repeat domain"/>
    <property type="match status" value="3"/>
</dbReference>
<dbReference type="PROSITE" id="PS00018">
    <property type="entry name" value="EF_HAND_1"/>
    <property type="match status" value="1"/>
</dbReference>
<dbReference type="Gene3D" id="2.60.40.690">
    <property type="entry name" value="Alpha-macroglobulin, receptor-binding domain"/>
    <property type="match status" value="1"/>
</dbReference>
<dbReference type="GO" id="GO:0005681">
    <property type="term" value="C:spliceosomal complex"/>
    <property type="evidence" value="ECO:0007669"/>
    <property type="project" value="UniProtKB-KW"/>
</dbReference>
<dbReference type="SUPFAM" id="SSF49410">
    <property type="entry name" value="Alpha-macroglobulin receptor domain"/>
    <property type="match status" value="1"/>
</dbReference>
<evidence type="ECO:0000256" key="6">
    <source>
        <dbReference type="ARBA" id="ARBA00022729"/>
    </source>
</evidence>
<proteinExistence type="inferred from homology"/>
<keyword evidence="10" id="KW-0325">Glycoprotein</keyword>
<evidence type="ECO:0000256" key="13">
    <source>
        <dbReference type="ARBA" id="ARBA00055662"/>
    </source>
</evidence>
<dbReference type="Gene3D" id="2.20.130.20">
    <property type="match status" value="1"/>
</dbReference>
<dbReference type="FunFam" id="1.25.40.10:FF:000117">
    <property type="entry name" value="Crooked neck pre-mRNA-splicing factor 1"/>
    <property type="match status" value="1"/>
</dbReference>
<dbReference type="Pfam" id="PF07703">
    <property type="entry name" value="A2M_BRD"/>
    <property type="match status" value="1"/>
</dbReference>
<dbReference type="CDD" id="cd02897">
    <property type="entry name" value="A2M_2"/>
    <property type="match status" value="1"/>
</dbReference>
<dbReference type="InterPro" id="IPR050473">
    <property type="entry name" value="A2M/Complement_sys"/>
</dbReference>
<feature type="compositionally biased region" description="Basic and acidic residues" evidence="17">
    <location>
        <begin position="781"/>
        <end position="792"/>
    </location>
</feature>
<keyword evidence="22" id="KW-1185">Reference proteome</keyword>
<protein>
    <recommendedName>
        <fullName evidence="14">Crooked neck-like protein 1</fullName>
    </recommendedName>
    <alternativeName>
        <fullName evidence="15">Crooked neck homolog</fullName>
    </alternativeName>
</protein>
<organism evidence="21 22">
    <name type="scientific">Electrophorus voltai</name>
    <dbReference type="NCBI Taxonomy" id="2609070"/>
    <lineage>
        <taxon>Eukaryota</taxon>
        <taxon>Metazoa</taxon>
        <taxon>Chordata</taxon>
        <taxon>Craniata</taxon>
        <taxon>Vertebrata</taxon>
        <taxon>Euteleostomi</taxon>
        <taxon>Actinopterygii</taxon>
        <taxon>Neopterygii</taxon>
        <taxon>Teleostei</taxon>
        <taxon>Ostariophysi</taxon>
        <taxon>Gymnotiformes</taxon>
        <taxon>Gymnotoidei</taxon>
        <taxon>Gymnotidae</taxon>
        <taxon>Electrophorus</taxon>
    </lineage>
</organism>
<evidence type="ECO:0000256" key="1">
    <source>
        <dbReference type="ARBA" id="ARBA00004324"/>
    </source>
</evidence>
<feature type="compositionally biased region" description="Basic and acidic residues" evidence="17">
    <location>
        <begin position="739"/>
        <end position="762"/>
    </location>
</feature>
<evidence type="ECO:0000259" key="19">
    <source>
        <dbReference type="SMART" id="SM01360"/>
    </source>
</evidence>
<keyword evidence="4" id="KW-0507">mRNA processing</keyword>
<dbReference type="GO" id="GO:0016607">
    <property type="term" value="C:nuclear speck"/>
    <property type="evidence" value="ECO:0007669"/>
    <property type="project" value="UniProtKB-SubCell"/>
</dbReference>
<evidence type="ECO:0000256" key="17">
    <source>
        <dbReference type="SAM" id="MobiDB-lite"/>
    </source>
</evidence>
<dbReference type="Pfam" id="PF23231">
    <property type="entry name" value="HAT_Syf1_CNRKL1_C"/>
    <property type="match status" value="2"/>
</dbReference>
<evidence type="ECO:0000256" key="2">
    <source>
        <dbReference type="ARBA" id="ARBA00008644"/>
    </source>
</evidence>
<comment type="function">
    <text evidence="13">Involved in pre-mRNA splicing process. As a component of the minor spliceosome, involved in the splicing of U12-type introns in pre-mRNAs.</text>
</comment>
<dbReference type="InterPro" id="IPR018247">
    <property type="entry name" value="EF_Hand_1_Ca_BS"/>
</dbReference>
<gene>
    <name evidence="21" type="ORF">P4O66_009301</name>
</gene>
<dbReference type="EMBL" id="JAROKS010000015">
    <property type="protein sequence ID" value="KAK1796225.1"/>
    <property type="molecule type" value="Genomic_DNA"/>
</dbReference>
<dbReference type="SUPFAM" id="SSF48452">
    <property type="entry name" value="TPR-like"/>
    <property type="match status" value="1"/>
</dbReference>
<dbReference type="InterPro" id="IPR055430">
    <property type="entry name" value="HAT_Syf1_CNRKL1_C"/>
</dbReference>
<dbReference type="InterPro" id="IPR011626">
    <property type="entry name" value="Alpha-macroglobulin_TED"/>
</dbReference>
<dbReference type="InterPro" id="IPR011625">
    <property type="entry name" value="A2M_N_BRD"/>
</dbReference>
<evidence type="ECO:0000256" key="5">
    <source>
        <dbReference type="ARBA" id="ARBA00022728"/>
    </source>
</evidence>
<evidence type="ECO:0000256" key="10">
    <source>
        <dbReference type="ARBA" id="ARBA00023180"/>
    </source>
</evidence>
<dbReference type="SMART" id="SM01419">
    <property type="entry name" value="Thiol-ester_cl"/>
    <property type="match status" value="1"/>
</dbReference>
<dbReference type="SMART" id="SM01360">
    <property type="entry name" value="A2M"/>
    <property type="match status" value="1"/>
</dbReference>
<dbReference type="FunFam" id="1.25.40.10:FF:000269">
    <property type="entry name" value="Crooked neck pre-mRNA-splicing factor 1"/>
    <property type="match status" value="1"/>
</dbReference>
<feature type="domain" description="Alpha-2-macroglobulin bait region" evidence="18">
    <location>
        <begin position="1287"/>
        <end position="1418"/>
    </location>
</feature>
<keyword evidence="5" id="KW-0747">Spliceosome</keyword>
<comment type="subcellular location">
    <subcellularLocation>
        <location evidence="1">Nucleus speckle</location>
    </subcellularLocation>
</comment>
<feature type="domain" description="Alpha-2-macroglobulin" evidence="19">
    <location>
        <begin position="1504"/>
        <end position="1594"/>
    </location>
</feature>
<dbReference type="GO" id="GO:0006397">
    <property type="term" value="P:mRNA processing"/>
    <property type="evidence" value="ECO:0007669"/>
    <property type="project" value="UniProtKB-KW"/>
</dbReference>
<keyword evidence="12" id="KW-0539">Nucleus</keyword>
<evidence type="ECO:0000256" key="15">
    <source>
        <dbReference type="ARBA" id="ARBA00075217"/>
    </source>
</evidence>
<dbReference type="Gene3D" id="2.60.40.10">
    <property type="entry name" value="Immunoglobulins"/>
    <property type="match status" value="1"/>
</dbReference>
<comment type="similarity">
    <text evidence="2">Belongs to the crooked-neck family.</text>
</comment>
<evidence type="ECO:0000259" key="18">
    <source>
        <dbReference type="SMART" id="SM01359"/>
    </source>
</evidence>
<dbReference type="Pfam" id="PF07678">
    <property type="entry name" value="TED_complement"/>
    <property type="match status" value="1"/>
</dbReference>
<feature type="coiled-coil region" evidence="16">
    <location>
        <begin position="610"/>
        <end position="637"/>
    </location>
</feature>
<evidence type="ECO:0000256" key="7">
    <source>
        <dbReference type="ARBA" id="ARBA00022737"/>
    </source>
</evidence>
<dbReference type="SMART" id="SM01359">
    <property type="entry name" value="A2M_N_2"/>
    <property type="match status" value="1"/>
</dbReference>
<name>A0AAD8ZBQ3_9TELE</name>
<dbReference type="PROSITE" id="PS00477">
    <property type="entry name" value="ALPHA_2_MACROGLOBULIN"/>
    <property type="match status" value="1"/>
</dbReference>
<dbReference type="InterPro" id="IPR002890">
    <property type="entry name" value="MG2"/>
</dbReference>
<reference evidence="21" key="1">
    <citation type="submission" date="2023-03" db="EMBL/GenBank/DDBJ databases">
        <title>Electrophorus voltai genome.</title>
        <authorList>
            <person name="Bian C."/>
        </authorList>
    </citation>
    <scope>NUCLEOTIDE SEQUENCE</scope>
    <source>
        <strain evidence="21">CB-2022</strain>
        <tissue evidence="21">Muscle</tissue>
    </source>
</reference>
<dbReference type="Gene3D" id="1.50.10.20">
    <property type="match status" value="1"/>
</dbReference>
<dbReference type="InterPro" id="IPR011990">
    <property type="entry name" value="TPR-like_helical_dom_sf"/>
</dbReference>
<evidence type="ECO:0000259" key="20">
    <source>
        <dbReference type="SMART" id="SM01361"/>
    </source>
</evidence>
<keyword evidence="11" id="KW-0508">mRNA splicing</keyword>
<dbReference type="InterPro" id="IPR019742">
    <property type="entry name" value="MacrogloblnA2_CS"/>
</dbReference>
<accession>A0AAD8ZBQ3</accession>
<dbReference type="Gene3D" id="2.60.40.1930">
    <property type="match status" value="1"/>
</dbReference>
<feature type="compositionally biased region" description="Low complexity" evidence="17">
    <location>
        <begin position="1263"/>
        <end position="1277"/>
    </location>
</feature>
<evidence type="ECO:0000256" key="14">
    <source>
        <dbReference type="ARBA" id="ARBA00067469"/>
    </source>
</evidence>
<keyword evidence="7" id="KW-0677">Repeat</keyword>
<feature type="compositionally biased region" description="Acidic residues" evidence="17">
    <location>
        <begin position="770"/>
        <end position="780"/>
    </location>
</feature>
<dbReference type="SMART" id="SM01361">
    <property type="entry name" value="A2M_recep"/>
    <property type="match status" value="1"/>
</dbReference>
<dbReference type="Proteomes" id="UP001239994">
    <property type="component" value="Unassembled WGS sequence"/>
</dbReference>
<keyword evidence="6" id="KW-0732">Signal</keyword>
<evidence type="ECO:0000256" key="4">
    <source>
        <dbReference type="ARBA" id="ARBA00022664"/>
    </source>
</evidence>
<dbReference type="InterPro" id="IPR001599">
    <property type="entry name" value="Macroglobln_a2"/>
</dbReference>
<evidence type="ECO:0000256" key="12">
    <source>
        <dbReference type="ARBA" id="ARBA00023242"/>
    </source>
</evidence>
<feature type="domain" description="Alpha-macroglobulin receptor-binding" evidence="20">
    <location>
        <begin position="2148"/>
        <end position="2235"/>
    </location>
</feature>
<dbReference type="PANTHER" id="PTHR11412">
    <property type="entry name" value="MACROGLOBULIN / COMPLEMENT"/>
    <property type="match status" value="1"/>
</dbReference>
<evidence type="ECO:0000256" key="3">
    <source>
        <dbReference type="ARBA" id="ARBA00022553"/>
    </source>
</evidence>
<keyword evidence="3" id="KW-0597">Phosphoprotein</keyword>
<feature type="region of interest" description="Disordered" evidence="17">
    <location>
        <begin position="1251"/>
        <end position="1277"/>
    </location>
</feature>
<dbReference type="InterPro" id="IPR036595">
    <property type="entry name" value="A-macroglobulin_rcpt-bd_sf"/>
</dbReference>
<feature type="compositionally biased region" description="Acidic residues" evidence="17">
    <location>
        <begin position="713"/>
        <end position="731"/>
    </location>
</feature>
<dbReference type="InterPro" id="IPR003107">
    <property type="entry name" value="HAT"/>
</dbReference>
<evidence type="ECO:0000256" key="16">
    <source>
        <dbReference type="SAM" id="Coils"/>
    </source>
</evidence>
<dbReference type="Pfam" id="PF00207">
    <property type="entry name" value="A2M"/>
    <property type="match status" value="1"/>
</dbReference>
<evidence type="ECO:0000256" key="8">
    <source>
        <dbReference type="ARBA" id="ARBA00022966"/>
    </source>
</evidence>
<dbReference type="InterPro" id="IPR041813">
    <property type="entry name" value="A2M_TED"/>
</dbReference>
<keyword evidence="16" id="KW-0175">Coiled coil</keyword>
<dbReference type="InterPro" id="IPR041555">
    <property type="entry name" value="MG3"/>
</dbReference>
<evidence type="ECO:0000256" key="9">
    <source>
        <dbReference type="ARBA" id="ARBA00023157"/>
    </source>
</evidence>
<dbReference type="SUPFAM" id="SSF48239">
    <property type="entry name" value="Terpenoid cyclases/Protein prenyltransferases"/>
    <property type="match status" value="1"/>
</dbReference>
<dbReference type="InterPro" id="IPR009048">
    <property type="entry name" value="A-macroglobulin_rcpt-bd"/>
</dbReference>
<dbReference type="FunFam" id="1.25.40.10:FF:000075">
    <property type="entry name" value="Crooked neck pre-mRNA-splicing factor 1"/>
    <property type="match status" value="1"/>
</dbReference>
<dbReference type="Pfam" id="PF01835">
    <property type="entry name" value="MG2"/>
    <property type="match status" value="1"/>
</dbReference>
<keyword evidence="8" id="KW-0882">Thioester bond</keyword>
<dbReference type="PANTHER" id="PTHR11412:SF136">
    <property type="entry name" value="CD109 ANTIGEN"/>
    <property type="match status" value="1"/>
</dbReference>
<dbReference type="InterPro" id="IPR047565">
    <property type="entry name" value="Alpha-macroglob_thiol-ester_cl"/>
</dbReference>
<dbReference type="Pfam" id="PF17791">
    <property type="entry name" value="MG3"/>
    <property type="match status" value="1"/>
</dbReference>
<comment type="caution">
    <text evidence="21">The sequence shown here is derived from an EMBL/GenBank/DDBJ whole genome shotgun (WGS) entry which is preliminary data.</text>
</comment>
<dbReference type="GO" id="GO:0005615">
    <property type="term" value="C:extracellular space"/>
    <property type="evidence" value="ECO:0007669"/>
    <property type="project" value="InterPro"/>
</dbReference>
<dbReference type="SMART" id="SM00386">
    <property type="entry name" value="HAT"/>
    <property type="match status" value="14"/>
</dbReference>
<sequence length="2360" mass="268087">MRAGTANLADGHMIGLVLSLDEFCQEVWAIGGFQSHALLSQHVDMASTTAGKQRIPKVAKVKNKAPAEVQITAEQLLREAKERELELLPPPPKQKITDEEELNDYKLRKRKGFEDNIRKNRTVISNWIKYAQWEESLKEIQRARSIYERALDVDHRNVTLWLKYAEMEMKNRQVNHSRNIWDRAITILPRVNQFWYKYSYMEEMLGNVAGCRQVFERWMEWEPEEQAWHSYINFELRYKEVDKARTIYERYILILAHRVNWIKYARFEDKHGYIAHGRKVFERAVEFFGEEHIDENLFVAFAKFEEKQKEFERVRVIYKYALDRIPKQQAQELFKNYTVFEKKFGDRRGIEDVIVSKRRFQYEEEVKANPHNYDAWFDYLRLVESDADADTVREVYERAIANVPPIQEKRHWRRYIYLWINYALYEELEVKDPERTRQVYQACLELIPHKKFTFAKIWLLYGQFEIRQKNLPNARRALGTAIGKCPKNKLFKGYIELELQLREFDRCRKLYEKYLEFSPENCTTWIKFAELETILGDTDRARAIFELAIGQPRLDMPEVLWKSYIDFEIEQEEYENTRGLYKRLLQRTQHVKVWISYAQFELSVDSGERIQRCRQVYEEANRSLRSCEEKEERLMLLESWKDYEQEFGTFANKDRVRKLLPEKVKKRRKLTAEDGSDAGWEEYYDYIFPEDAANQPNLKLLAMAKMWKKQQQQEEEVQEEQEVQEEGEPERDEGSGPAHPRDEQEGTGARESKESTYDDRDSSISSTSSDSEEDEDDEDRATEKVERKETEALPRSYLSDISSSISMSLAARPRRLNSGATDRAVTCPCHSSRATEPSAFPMTADERSSAGNPTYLVSVSRVVRPDTPTTLSVTVLTGSPVTVISEIILGNTSVAHTQSTIKGGSTKMQVLPPIPEDDWSYLYPYKLIVKGYIGDTLIFTNSTVLHSSPRSMSILLQTDKPGYRPEESVKIRAVVISPNGKPCDEDIDLVIMDPRGNIVQQWLSMDTVLGTVDKEFQLSQNPPLGRWKIVATANDQDSGWVGSVNLALIGIVQEAGEIYCNTVTRHRKLVSHEDAGFCTFAVVRKFEVLVEAPKVLYYKDRLTSSVTAQYYYGKPVVGNISVVYIHSLHGIKTYYEEQQMIYGTSRLSLEVPDLYRDNNSNHYTDPYHIGLETSDYIDINVQVTELLTGNAYSDIARVSIVMSRYGLEFQQYDPIIKPSLNFSAQLRLFTYNDHPLAPVDLNRTVTITVREESASPWNPRQTPRSNSSGSPNSSHPVSNFPYPSGTISVKTLNLSVPADGLIPLHVQLSKNVTMLIIEVTVRGQVVAAGTLNSSLFVLSPTVSWIPLANVLVYLIRSDGEVINAALDISFTRILRNDVSLRWEKDRAEPSQVVSLSVSVLEADSLVGILVVDKGSKDSDRSNDITEEEVMEELTKYARDDALDAMMGMGDPYSVFMVNGVTVLTDARMSGHTEPLTHEISRPGRAQIPALEAEGKEEPHCCRTSWLWLYINMSISTTESFPLTVPNSMMSWVATAFVISKNLGLGLSAPVELEVFKHFFLYLNLPPYIIRGEVLLLEVSIFNRVDWHLEVVVILDESNMFHLVTSEGAVSLAVATHRVRVWGKSHATVFFPIRATELGHMPISLRALALYTSDSVFHTILVKPEGMEQSFTQTLFMEFAPTKTTLSRDLEFHFPAAVVEGSQRAQVTVVGDILGPSISGLDSLIQMPCGCGEQNMVYFAPAVYVLQYLSRVGQLDEETLSRALGYMEQGYQRELSYQRLDGSFSAFGDIDPSGSTWLTAFVLKCFVQAQPFIFIDTAVLTKAAGWLRAQQTPTGAFQEPGRVIHTQLLDGLGGQLSLTAYVLVAVLEDPEYTNIFAGQISGAVGYLTFKLKQGISSSYSLCLVTYALTLAHSPFAGTALTELMNRAQVHDGVPMWSSPDDSLATSWQPPTADIEMAAYVLLTLYRQGIPEQGYALMKWLLQQRNYMGGFGSTQAHTLKHTLMAYYTIPFIWGIGVDWLIDTVIALQALSAYATLSSSEQINLAIRVTSATATVASFTVDRNNYLQYQSQEIEAKEKLHIEVSASGRGFALFQLTTFYNIEAQEMTHRLHDAYTHEAFDLYIHIIDFDLYSVSIHIIFRLKENKVVNQTSMTILEVGLLTGFGLAQEGIPLNDLVRRVETSPGKVILYLDSVSLQCHFVKTTDASVLIPTTLEFKVTSVQEAAVVIYDYYEPHRESCCSCPCNVIKAPGMADPFMSLLMCLHASPACGDDGTTLYPIPTSKVSTYVMKGLLGINLLQPQSAGEGFLQCSDNLSPHQMENLSMKHVSLGLSQGTKHQDEPQIEIELVNPRNQRLYTNVYGET</sequence>
<dbReference type="GO" id="GO:0004866">
    <property type="term" value="F:endopeptidase inhibitor activity"/>
    <property type="evidence" value="ECO:0007669"/>
    <property type="project" value="InterPro"/>
</dbReference>
<dbReference type="Gene3D" id="2.60.40.1940">
    <property type="match status" value="1"/>
</dbReference>
<dbReference type="InterPro" id="IPR008930">
    <property type="entry name" value="Terpenoid_cyclase/PrenylTrfase"/>
</dbReference>
<dbReference type="InterPro" id="IPR013783">
    <property type="entry name" value="Ig-like_fold"/>
</dbReference>
<feature type="region of interest" description="Disordered" evidence="17">
    <location>
        <begin position="816"/>
        <end position="851"/>
    </location>
</feature>
<evidence type="ECO:0000313" key="22">
    <source>
        <dbReference type="Proteomes" id="UP001239994"/>
    </source>
</evidence>
<keyword evidence="9" id="KW-1015">Disulfide bond</keyword>
<dbReference type="Pfam" id="PF07677">
    <property type="entry name" value="A2M_recep"/>
    <property type="match status" value="1"/>
</dbReference>